<keyword evidence="2" id="KW-0472">Membrane</keyword>
<dbReference type="EMBL" id="JAGQHS010000016">
    <property type="protein sequence ID" value="MCA9755112.1"/>
    <property type="molecule type" value="Genomic_DNA"/>
</dbReference>
<name>A0A956NAB3_UNCEI</name>
<dbReference type="InterPro" id="IPR011990">
    <property type="entry name" value="TPR-like_helical_dom_sf"/>
</dbReference>
<protein>
    <submittedName>
        <fullName evidence="3">Tetratricopeptide repeat protein</fullName>
    </submittedName>
</protein>
<dbReference type="PANTHER" id="PTHR44809:SF1">
    <property type="entry name" value="PROTEIN O-MANNOSYL-TRANSFERASE TMTC1"/>
    <property type="match status" value="1"/>
</dbReference>
<feature type="repeat" description="TPR" evidence="1">
    <location>
        <begin position="226"/>
        <end position="259"/>
    </location>
</feature>
<evidence type="ECO:0000256" key="1">
    <source>
        <dbReference type="PROSITE-ProRule" id="PRU00339"/>
    </source>
</evidence>
<proteinExistence type="predicted"/>
<organism evidence="3 4">
    <name type="scientific">Eiseniibacteriota bacterium</name>
    <dbReference type="NCBI Taxonomy" id="2212470"/>
    <lineage>
        <taxon>Bacteria</taxon>
        <taxon>Candidatus Eiseniibacteriota</taxon>
    </lineage>
</organism>
<dbReference type="InterPro" id="IPR019734">
    <property type="entry name" value="TPR_rpt"/>
</dbReference>
<feature type="transmembrane region" description="Helical" evidence="2">
    <location>
        <begin position="116"/>
        <end position="135"/>
    </location>
</feature>
<feature type="transmembrane region" description="Helical" evidence="2">
    <location>
        <begin position="91"/>
        <end position="109"/>
    </location>
</feature>
<feature type="non-terminal residue" evidence="3">
    <location>
        <position position="1"/>
    </location>
</feature>
<gene>
    <name evidence="3" type="ORF">KDA27_04870</name>
</gene>
<feature type="repeat" description="TPR" evidence="1">
    <location>
        <begin position="192"/>
        <end position="225"/>
    </location>
</feature>
<comment type="caution">
    <text evidence="3">The sequence shown here is derived from an EMBL/GenBank/DDBJ whole genome shotgun (WGS) entry which is preliminary data.</text>
</comment>
<reference evidence="3" key="2">
    <citation type="journal article" date="2021" name="Microbiome">
        <title>Successional dynamics and alternative stable states in a saline activated sludge microbial community over 9 years.</title>
        <authorList>
            <person name="Wang Y."/>
            <person name="Ye J."/>
            <person name="Ju F."/>
            <person name="Liu L."/>
            <person name="Boyd J.A."/>
            <person name="Deng Y."/>
            <person name="Parks D.H."/>
            <person name="Jiang X."/>
            <person name="Yin X."/>
            <person name="Woodcroft B.J."/>
            <person name="Tyson G.W."/>
            <person name="Hugenholtz P."/>
            <person name="Polz M.F."/>
            <person name="Zhang T."/>
        </authorList>
    </citation>
    <scope>NUCLEOTIDE SEQUENCE</scope>
    <source>
        <strain evidence="3">HKST-UBA02</strain>
    </source>
</reference>
<dbReference type="PANTHER" id="PTHR44809">
    <property type="match status" value="1"/>
</dbReference>
<evidence type="ECO:0000313" key="3">
    <source>
        <dbReference type="EMBL" id="MCA9755112.1"/>
    </source>
</evidence>
<dbReference type="InterPro" id="IPR052943">
    <property type="entry name" value="TMTC_O-mannosyl-trnsfr"/>
</dbReference>
<feature type="transmembrane region" description="Helical" evidence="2">
    <location>
        <begin position="62"/>
        <end position="79"/>
    </location>
</feature>
<sequence>FPTLVTNVLRHAIVPVHYLGKAVVPLGLSVTPTIADTSSVFGIVVLVGLTLCAFLSKSRRPFLIGFGVLWFLAFILPSLSVPRKAALEQRMYLPMVGFLLLVLGFVQVPKARSVRWGVATVLAIYLGLLATITIGRFDAYSSRIAFWENAVATAPHASYARASLGAVYVARSRYQEAEEQYQAAVELNPLEPKANHNLGFLAAQREDYESAARYFEREIQINPGFADAYFNLGQVLSTLGRPEEALSLWVRTLEIAPGHEPALASAVQYYVSVGKRQEAENLIARYGDRARKRP</sequence>
<dbReference type="Gene3D" id="1.25.40.10">
    <property type="entry name" value="Tetratricopeptide repeat domain"/>
    <property type="match status" value="2"/>
</dbReference>
<dbReference type="Pfam" id="PF13432">
    <property type="entry name" value="TPR_16"/>
    <property type="match status" value="1"/>
</dbReference>
<evidence type="ECO:0000313" key="4">
    <source>
        <dbReference type="Proteomes" id="UP000739538"/>
    </source>
</evidence>
<evidence type="ECO:0000256" key="2">
    <source>
        <dbReference type="SAM" id="Phobius"/>
    </source>
</evidence>
<keyword evidence="1" id="KW-0802">TPR repeat</keyword>
<feature type="transmembrane region" description="Helical" evidence="2">
    <location>
        <begin position="34"/>
        <end position="55"/>
    </location>
</feature>
<dbReference type="Pfam" id="PF14559">
    <property type="entry name" value="TPR_19"/>
    <property type="match status" value="1"/>
</dbReference>
<dbReference type="PROSITE" id="PS50005">
    <property type="entry name" value="TPR"/>
    <property type="match status" value="3"/>
</dbReference>
<accession>A0A956NAB3</accession>
<dbReference type="SUPFAM" id="SSF48452">
    <property type="entry name" value="TPR-like"/>
    <property type="match status" value="1"/>
</dbReference>
<dbReference type="Proteomes" id="UP000739538">
    <property type="component" value="Unassembled WGS sequence"/>
</dbReference>
<dbReference type="AlphaFoldDB" id="A0A956NAB3"/>
<keyword evidence="2" id="KW-1133">Transmembrane helix</keyword>
<dbReference type="SMART" id="SM00028">
    <property type="entry name" value="TPR"/>
    <property type="match status" value="3"/>
</dbReference>
<reference evidence="3" key="1">
    <citation type="submission" date="2020-04" db="EMBL/GenBank/DDBJ databases">
        <authorList>
            <person name="Zhang T."/>
        </authorList>
    </citation>
    <scope>NUCLEOTIDE SEQUENCE</scope>
    <source>
        <strain evidence="3">HKST-UBA02</strain>
    </source>
</reference>
<feature type="repeat" description="TPR" evidence="1">
    <location>
        <begin position="158"/>
        <end position="191"/>
    </location>
</feature>
<keyword evidence="2" id="KW-0812">Transmembrane</keyword>
<dbReference type="PROSITE" id="PS50293">
    <property type="entry name" value="TPR_REGION"/>
    <property type="match status" value="2"/>
</dbReference>